<reference evidence="1" key="1">
    <citation type="submission" date="2020-07" db="EMBL/GenBank/DDBJ databases">
        <title>Multicomponent nature underlies the extraordinary mechanical properties of spider dragline silk.</title>
        <authorList>
            <person name="Kono N."/>
            <person name="Nakamura H."/>
            <person name="Mori M."/>
            <person name="Yoshida Y."/>
            <person name="Ohtoshi R."/>
            <person name="Malay A.D."/>
            <person name="Moran D.A.P."/>
            <person name="Tomita M."/>
            <person name="Numata K."/>
            <person name="Arakawa K."/>
        </authorList>
    </citation>
    <scope>NUCLEOTIDE SEQUENCE</scope>
</reference>
<proteinExistence type="predicted"/>
<sequence>MRRSSTSFLVGERQSEQTLSFEKAQHHHYKYYLDNILRNVRECYGGVHARGIDRYAPHIRSSKRELKRSMKIVRTAVSNS</sequence>
<protein>
    <submittedName>
        <fullName evidence="1">Uncharacterized protein</fullName>
    </submittedName>
</protein>
<keyword evidence="2" id="KW-1185">Reference proteome</keyword>
<name>A0A8X6IEZ8_TRICU</name>
<accession>A0A8X6IEZ8</accession>
<organism evidence="1 2">
    <name type="scientific">Trichonephila clavata</name>
    <name type="common">Joro spider</name>
    <name type="synonym">Nephila clavata</name>
    <dbReference type="NCBI Taxonomy" id="2740835"/>
    <lineage>
        <taxon>Eukaryota</taxon>
        <taxon>Metazoa</taxon>
        <taxon>Ecdysozoa</taxon>
        <taxon>Arthropoda</taxon>
        <taxon>Chelicerata</taxon>
        <taxon>Arachnida</taxon>
        <taxon>Araneae</taxon>
        <taxon>Araneomorphae</taxon>
        <taxon>Entelegynae</taxon>
        <taxon>Araneoidea</taxon>
        <taxon>Nephilidae</taxon>
        <taxon>Trichonephila</taxon>
    </lineage>
</organism>
<evidence type="ECO:0000313" key="1">
    <source>
        <dbReference type="EMBL" id="GFR20929.1"/>
    </source>
</evidence>
<dbReference type="Proteomes" id="UP000887116">
    <property type="component" value="Unassembled WGS sequence"/>
</dbReference>
<comment type="caution">
    <text evidence="1">The sequence shown here is derived from an EMBL/GenBank/DDBJ whole genome shotgun (WGS) entry which is preliminary data.</text>
</comment>
<dbReference type="AlphaFoldDB" id="A0A8X6IEZ8"/>
<gene>
    <name evidence="1" type="ORF">TNCT_41201</name>
</gene>
<evidence type="ECO:0000313" key="2">
    <source>
        <dbReference type="Proteomes" id="UP000887116"/>
    </source>
</evidence>
<dbReference type="EMBL" id="BMAO01027960">
    <property type="protein sequence ID" value="GFR20929.1"/>
    <property type="molecule type" value="Genomic_DNA"/>
</dbReference>